<proteinExistence type="predicted"/>
<dbReference type="AlphaFoldDB" id="A0A0C2X297"/>
<evidence type="ECO:0000313" key="3">
    <source>
        <dbReference type="Proteomes" id="UP000054549"/>
    </source>
</evidence>
<evidence type="ECO:0000256" key="1">
    <source>
        <dbReference type="SAM" id="Phobius"/>
    </source>
</evidence>
<feature type="transmembrane region" description="Helical" evidence="1">
    <location>
        <begin position="134"/>
        <end position="150"/>
    </location>
</feature>
<dbReference type="EMBL" id="KN818229">
    <property type="protein sequence ID" value="KIL68267.1"/>
    <property type="molecule type" value="Genomic_DNA"/>
</dbReference>
<sequence length="152" mass="17107">MTSIDISIRFACWEVTKKLSLALVLSAMCTLVNRNSDCPHWLMCIWTMFETRLHHTATVSLSLPLQAPISSDVVTNTLVLCVLLRHTFMISPPFQITITKFKKYLHVLFTSFICIQAILGAFACFPAQNPPLPIIPIPIFSPVISVRTYLGR</sequence>
<keyword evidence="1" id="KW-1133">Transmembrane helix</keyword>
<dbReference type="Proteomes" id="UP000054549">
    <property type="component" value="Unassembled WGS sequence"/>
</dbReference>
<dbReference type="InParanoid" id="A0A0C2X297"/>
<gene>
    <name evidence="2" type="ORF">M378DRAFT_944367</name>
</gene>
<keyword evidence="1" id="KW-0812">Transmembrane</keyword>
<feature type="transmembrane region" description="Helical" evidence="1">
    <location>
        <begin position="104"/>
        <end position="128"/>
    </location>
</feature>
<evidence type="ECO:0000313" key="2">
    <source>
        <dbReference type="EMBL" id="KIL68267.1"/>
    </source>
</evidence>
<name>A0A0C2X297_AMAMK</name>
<dbReference type="HOGENOM" id="CLU_1721888_0_0_1"/>
<keyword evidence="1" id="KW-0472">Membrane</keyword>
<accession>A0A0C2X297</accession>
<protein>
    <submittedName>
        <fullName evidence="2">Uncharacterized protein</fullName>
    </submittedName>
</protein>
<keyword evidence="3" id="KW-1185">Reference proteome</keyword>
<organism evidence="2 3">
    <name type="scientific">Amanita muscaria (strain Koide BX008)</name>
    <dbReference type="NCBI Taxonomy" id="946122"/>
    <lineage>
        <taxon>Eukaryota</taxon>
        <taxon>Fungi</taxon>
        <taxon>Dikarya</taxon>
        <taxon>Basidiomycota</taxon>
        <taxon>Agaricomycotina</taxon>
        <taxon>Agaricomycetes</taxon>
        <taxon>Agaricomycetidae</taxon>
        <taxon>Agaricales</taxon>
        <taxon>Pluteineae</taxon>
        <taxon>Amanitaceae</taxon>
        <taxon>Amanita</taxon>
    </lineage>
</organism>
<reference evidence="2 3" key="1">
    <citation type="submission" date="2014-04" db="EMBL/GenBank/DDBJ databases">
        <title>Evolutionary Origins and Diversification of the Mycorrhizal Mutualists.</title>
        <authorList>
            <consortium name="DOE Joint Genome Institute"/>
            <consortium name="Mycorrhizal Genomics Consortium"/>
            <person name="Kohler A."/>
            <person name="Kuo A."/>
            <person name="Nagy L.G."/>
            <person name="Floudas D."/>
            <person name="Copeland A."/>
            <person name="Barry K.W."/>
            <person name="Cichocki N."/>
            <person name="Veneault-Fourrey C."/>
            <person name="LaButti K."/>
            <person name="Lindquist E.A."/>
            <person name="Lipzen A."/>
            <person name="Lundell T."/>
            <person name="Morin E."/>
            <person name="Murat C."/>
            <person name="Riley R."/>
            <person name="Ohm R."/>
            <person name="Sun H."/>
            <person name="Tunlid A."/>
            <person name="Henrissat B."/>
            <person name="Grigoriev I.V."/>
            <person name="Hibbett D.S."/>
            <person name="Martin F."/>
        </authorList>
    </citation>
    <scope>NUCLEOTIDE SEQUENCE [LARGE SCALE GENOMIC DNA]</scope>
    <source>
        <strain evidence="2 3">Koide BX008</strain>
    </source>
</reference>